<reference evidence="1" key="1">
    <citation type="submission" date="2009-10" db="EMBL/GenBank/DDBJ databases">
        <title>Diversity of trophic interactions inside an arsenic-rich microbial ecosystem.</title>
        <authorList>
            <person name="Bertin P.N."/>
            <person name="Heinrich-Salmeron A."/>
            <person name="Pelletier E."/>
            <person name="Goulhen-Chollet F."/>
            <person name="Arsene-Ploetze F."/>
            <person name="Gallien S."/>
            <person name="Calteau A."/>
            <person name="Vallenet D."/>
            <person name="Casiot C."/>
            <person name="Chane-Woon-Ming B."/>
            <person name="Giloteaux L."/>
            <person name="Barakat M."/>
            <person name="Bonnefoy V."/>
            <person name="Bruneel O."/>
            <person name="Chandler M."/>
            <person name="Cleiss J."/>
            <person name="Duran R."/>
            <person name="Elbaz-Poulichet F."/>
            <person name="Fonknechten N."/>
            <person name="Lauga B."/>
            <person name="Mornico D."/>
            <person name="Ortet P."/>
            <person name="Schaeffer C."/>
            <person name="Siguier P."/>
            <person name="Alexander Thil Smith A."/>
            <person name="Van Dorsselaer A."/>
            <person name="Weissenbach J."/>
            <person name="Medigue C."/>
            <person name="Le Paslier D."/>
        </authorList>
    </citation>
    <scope>NUCLEOTIDE SEQUENCE</scope>
</reference>
<name>E6PQ83_9ZZZZ</name>
<dbReference type="EMBL" id="CABM01000041">
    <property type="protein sequence ID" value="CBH97087.1"/>
    <property type="molecule type" value="Genomic_DNA"/>
</dbReference>
<accession>E6PQ83</accession>
<gene>
    <name evidence="1" type="ORF">CARN2_1697</name>
</gene>
<comment type="caution">
    <text evidence="1">The sequence shown here is derived from an EMBL/GenBank/DDBJ whole genome shotgun (WGS) entry which is preliminary data.</text>
</comment>
<protein>
    <submittedName>
        <fullName evidence="1">Uncharacterized protein</fullName>
    </submittedName>
</protein>
<sequence length="64" mass="7346">MQDTKPSPAELARAVQERHMERVRNITSKYAAPNLTEAQVLQRNAELRESENQAARELQFLGRP</sequence>
<evidence type="ECO:0000313" key="1">
    <source>
        <dbReference type="EMBL" id="CBH97087.1"/>
    </source>
</evidence>
<dbReference type="AlphaFoldDB" id="E6PQ83"/>
<proteinExistence type="predicted"/>
<organism evidence="1">
    <name type="scientific">mine drainage metagenome</name>
    <dbReference type="NCBI Taxonomy" id="410659"/>
    <lineage>
        <taxon>unclassified sequences</taxon>
        <taxon>metagenomes</taxon>
        <taxon>ecological metagenomes</taxon>
    </lineage>
</organism>